<dbReference type="NCBIfam" id="TIGR02957">
    <property type="entry name" value="SigX4"/>
    <property type="match status" value="1"/>
</dbReference>
<evidence type="ECO:0000313" key="4">
    <source>
        <dbReference type="EMBL" id="KIQ35321.1"/>
    </source>
</evidence>
<protein>
    <submittedName>
        <fullName evidence="4">RNA polymerase subunit sigma-24</fullName>
    </submittedName>
</protein>
<dbReference type="InterPro" id="IPR013325">
    <property type="entry name" value="RNA_pol_sigma_r2"/>
</dbReference>
<feature type="domain" description="RNA polymerase sigma factor 70 region 4 type 2" evidence="3">
    <location>
        <begin position="107"/>
        <end position="158"/>
    </location>
</feature>
<dbReference type="GO" id="GO:0006352">
    <property type="term" value="P:DNA-templated transcription initiation"/>
    <property type="evidence" value="ECO:0007669"/>
    <property type="project" value="InterPro"/>
</dbReference>
<comment type="subunit">
    <text evidence="1">Interacts transiently with the RNA polymerase catalytic core formed by RpoA, RpoB, RpoC and RpoZ (2 alpha, 1 beta, 1 beta' and 1 omega subunit) to form the RNA polymerase holoenzyme that can initiate transcription.</text>
</comment>
<evidence type="ECO:0000259" key="2">
    <source>
        <dbReference type="Pfam" id="PF04542"/>
    </source>
</evidence>
<dbReference type="GO" id="GO:0003677">
    <property type="term" value="F:DNA binding"/>
    <property type="evidence" value="ECO:0007669"/>
    <property type="project" value="InterPro"/>
</dbReference>
<dbReference type="NCBIfam" id="TIGR02937">
    <property type="entry name" value="sigma70-ECF"/>
    <property type="match status" value="1"/>
</dbReference>
<dbReference type="InterPro" id="IPR007627">
    <property type="entry name" value="RNA_pol_sigma70_r2"/>
</dbReference>
<dbReference type="InterPro" id="IPR013249">
    <property type="entry name" value="RNA_pol_sigma70_r4_t2"/>
</dbReference>
<reference evidence="4 5" key="1">
    <citation type="submission" date="2014-12" db="EMBL/GenBank/DDBJ databases">
        <title>16Stimator: statistical estimation of ribosomal gene copy numbers from draft genome assemblies.</title>
        <authorList>
            <person name="Perisin M.A."/>
            <person name="Vetter M."/>
            <person name="Gilbert J.A."/>
            <person name="Bergelson J."/>
        </authorList>
    </citation>
    <scope>NUCLEOTIDE SEQUENCE [LARGE SCALE GENOMIC DNA]</scope>
    <source>
        <strain evidence="4 5">MEDvA23</strain>
    </source>
</reference>
<dbReference type="Pfam" id="PF08281">
    <property type="entry name" value="Sigma70_r4_2"/>
    <property type="match status" value="1"/>
</dbReference>
<dbReference type="Gene3D" id="1.10.10.10">
    <property type="entry name" value="Winged helix-like DNA-binding domain superfamily/Winged helix DNA-binding domain"/>
    <property type="match status" value="1"/>
</dbReference>
<dbReference type="SUPFAM" id="SSF88946">
    <property type="entry name" value="Sigma2 domain of RNA polymerase sigma factors"/>
    <property type="match status" value="1"/>
</dbReference>
<dbReference type="Pfam" id="PF04542">
    <property type="entry name" value="Sigma70_r2"/>
    <property type="match status" value="1"/>
</dbReference>
<dbReference type="PANTHER" id="PTHR30173:SF36">
    <property type="entry name" value="ECF RNA POLYMERASE SIGMA FACTOR SIGJ"/>
    <property type="match status" value="1"/>
</dbReference>
<dbReference type="Gene3D" id="1.10.1740.10">
    <property type="match status" value="1"/>
</dbReference>
<dbReference type="Proteomes" id="UP000032067">
    <property type="component" value="Unassembled WGS sequence"/>
</dbReference>
<dbReference type="NCBIfam" id="NF007214">
    <property type="entry name" value="PRK09636.1"/>
    <property type="match status" value="1"/>
</dbReference>
<dbReference type="InterPro" id="IPR014303">
    <property type="entry name" value="RNA_pol_sigma-70_ECF"/>
</dbReference>
<dbReference type="InterPro" id="IPR013324">
    <property type="entry name" value="RNA_pol_sigma_r3/r4-like"/>
</dbReference>
<dbReference type="GO" id="GO:0016987">
    <property type="term" value="F:sigma factor activity"/>
    <property type="evidence" value="ECO:0007669"/>
    <property type="project" value="InterPro"/>
</dbReference>
<dbReference type="PANTHER" id="PTHR30173">
    <property type="entry name" value="SIGMA 19 FACTOR"/>
    <property type="match status" value="1"/>
</dbReference>
<dbReference type="InterPro" id="IPR052704">
    <property type="entry name" value="ECF_Sigma-70_Domain"/>
</dbReference>
<sequence>MQDERAGVFNEQRVRLQGIAYRMLGSLADAEDVVQDVWLRLSESTETFKSTQAWLVTVTTRLSIDRLRTARIQRESYVGLWLPEPAPDQSPPTPEQLLERANDVSTAFLMLLERLDPEARAAFLLREVFDADYELVAQTLGKSEGACRQIVHRAKAQMSEGRQRRMVSPEQHLQLLRRFAETLAHGDFALLVAMLADDAEFMGDGGGQVPSLGKPLFGAQRVAQLFYATYRRFGRAIRVEPVVFNGQWGLVRFVHGELESAQSFETDGVRINRIHVQRNPEKLARLTTALQTSAWRELGNFWIETPATGG</sequence>
<organism evidence="4 5">
    <name type="scientific">Variovorax paradoxus</name>
    <dbReference type="NCBI Taxonomy" id="34073"/>
    <lineage>
        <taxon>Bacteria</taxon>
        <taxon>Pseudomonadati</taxon>
        <taxon>Pseudomonadota</taxon>
        <taxon>Betaproteobacteria</taxon>
        <taxon>Burkholderiales</taxon>
        <taxon>Comamonadaceae</taxon>
        <taxon>Variovorax</taxon>
    </lineage>
</organism>
<evidence type="ECO:0000313" key="5">
    <source>
        <dbReference type="Proteomes" id="UP000032067"/>
    </source>
</evidence>
<dbReference type="SUPFAM" id="SSF88659">
    <property type="entry name" value="Sigma3 and sigma4 domains of RNA polymerase sigma factors"/>
    <property type="match status" value="1"/>
</dbReference>
<dbReference type="EMBL" id="JXQQ01000010">
    <property type="protein sequence ID" value="KIQ35321.1"/>
    <property type="molecule type" value="Genomic_DNA"/>
</dbReference>
<proteinExistence type="predicted"/>
<feature type="domain" description="RNA polymerase sigma-70 region 2" evidence="2">
    <location>
        <begin position="14"/>
        <end position="71"/>
    </location>
</feature>
<dbReference type="InterPro" id="IPR036388">
    <property type="entry name" value="WH-like_DNA-bd_sf"/>
</dbReference>
<accession>A0A0D0MS33</accession>
<dbReference type="SUPFAM" id="SSF54427">
    <property type="entry name" value="NTF2-like"/>
    <property type="match status" value="1"/>
</dbReference>
<gene>
    <name evidence="4" type="ORF">RT97_05305</name>
</gene>
<dbReference type="InterPro" id="IPR032710">
    <property type="entry name" value="NTF2-like_dom_sf"/>
</dbReference>
<dbReference type="OrthoDB" id="3211555at2"/>
<dbReference type="Gene3D" id="3.10.450.50">
    <property type="match status" value="1"/>
</dbReference>
<evidence type="ECO:0000259" key="3">
    <source>
        <dbReference type="Pfam" id="PF08281"/>
    </source>
</evidence>
<name>A0A0D0MS33_VARPD</name>
<comment type="caution">
    <text evidence="4">The sequence shown here is derived from an EMBL/GenBank/DDBJ whole genome shotgun (WGS) entry which is preliminary data.</text>
</comment>
<dbReference type="InterPro" id="IPR014284">
    <property type="entry name" value="RNA_pol_sigma-70_dom"/>
</dbReference>
<dbReference type="AlphaFoldDB" id="A0A0D0MS33"/>
<evidence type="ECO:0000256" key="1">
    <source>
        <dbReference type="ARBA" id="ARBA00011344"/>
    </source>
</evidence>